<dbReference type="InterPro" id="IPR035979">
    <property type="entry name" value="RBD_domain_sf"/>
</dbReference>
<sequence>MNIFAGSLPFSLEEADLRELFEAYGEVSTVKLINDRETGRSKGFGFVEMPDDESAQKAITELNGFSVKGRTIAVSQAEEKKPGGDRRGGGGGYGGGNRGGGGGYGGGGNRGGSGGGGGYSRDNNRGGGSRY</sequence>
<dbReference type="SMART" id="SM00360">
    <property type="entry name" value="RRM"/>
    <property type="match status" value="1"/>
</dbReference>
<evidence type="ECO:0000313" key="2">
    <source>
        <dbReference type="Proteomes" id="UP000218263"/>
    </source>
</evidence>
<protein>
    <submittedName>
        <fullName evidence="1">RNA recognition motif protein</fullName>
    </submittedName>
</protein>
<name>A0A110B2I6_9SPHI</name>
<dbReference type="CDD" id="cd21608">
    <property type="entry name" value="RRM2_NsCP33_like"/>
    <property type="match status" value="1"/>
</dbReference>
<dbReference type="Pfam" id="PF00076">
    <property type="entry name" value="RRM_1"/>
    <property type="match status" value="1"/>
</dbReference>
<dbReference type="InterPro" id="IPR052462">
    <property type="entry name" value="SLIRP/GR-RBP-like"/>
</dbReference>
<accession>A0A110B2I6</accession>
<organism evidence="1 2">
    <name type="scientific">Mucilaginibacter gotjawali</name>
    <dbReference type="NCBI Taxonomy" id="1550579"/>
    <lineage>
        <taxon>Bacteria</taxon>
        <taxon>Pseudomonadati</taxon>
        <taxon>Bacteroidota</taxon>
        <taxon>Sphingobacteriia</taxon>
        <taxon>Sphingobacteriales</taxon>
        <taxon>Sphingobacteriaceae</taxon>
        <taxon>Mucilaginibacter</taxon>
    </lineage>
</organism>
<dbReference type="AlphaFoldDB" id="A0A110B2I6"/>
<dbReference type="InterPro" id="IPR000504">
    <property type="entry name" value="RRM_dom"/>
</dbReference>
<evidence type="ECO:0000313" key="1">
    <source>
        <dbReference type="EMBL" id="BAU53473.1"/>
    </source>
</evidence>
<dbReference type="InterPro" id="IPR012677">
    <property type="entry name" value="Nucleotide-bd_a/b_plait_sf"/>
</dbReference>
<dbReference type="KEGG" id="mgot:MgSA37_01641"/>
<gene>
    <name evidence="1" type="ORF">MgSA37_01641</name>
</gene>
<dbReference type="Gene3D" id="3.30.70.330">
    <property type="match status" value="1"/>
</dbReference>
<dbReference type="EMBL" id="AP017313">
    <property type="protein sequence ID" value="BAU53473.1"/>
    <property type="molecule type" value="Genomic_DNA"/>
</dbReference>
<keyword evidence="2" id="KW-1185">Reference proteome</keyword>
<dbReference type="OrthoDB" id="9798855at2"/>
<dbReference type="PANTHER" id="PTHR48027">
    <property type="entry name" value="HETEROGENEOUS NUCLEAR RIBONUCLEOPROTEIN 87F-RELATED"/>
    <property type="match status" value="1"/>
</dbReference>
<dbReference type="GO" id="GO:0003723">
    <property type="term" value="F:RNA binding"/>
    <property type="evidence" value="ECO:0007669"/>
    <property type="project" value="UniProtKB-KW"/>
</dbReference>
<dbReference type="PROSITE" id="PS50102">
    <property type="entry name" value="RRM"/>
    <property type="match status" value="1"/>
</dbReference>
<dbReference type="Proteomes" id="UP000218263">
    <property type="component" value="Chromosome"/>
</dbReference>
<dbReference type="InterPro" id="IPR048289">
    <property type="entry name" value="RRM2_NsCP33-like"/>
</dbReference>
<reference evidence="1 2" key="1">
    <citation type="submission" date="2015-12" db="EMBL/GenBank/DDBJ databases">
        <title>Genome sequence of Mucilaginibacter gotjawali.</title>
        <authorList>
            <person name="Lee J.S."/>
            <person name="Lee K.C."/>
            <person name="Kim K.K."/>
            <person name="Lee B.W."/>
        </authorList>
    </citation>
    <scope>NUCLEOTIDE SEQUENCE [LARGE SCALE GENOMIC DNA]</scope>
    <source>
        <strain evidence="1 2">SA3-7</strain>
    </source>
</reference>
<proteinExistence type="predicted"/>
<dbReference type="SUPFAM" id="SSF54928">
    <property type="entry name" value="RNA-binding domain, RBD"/>
    <property type="match status" value="1"/>
</dbReference>
<dbReference type="RefSeq" id="WP_096351057.1">
    <property type="nucleotide sequence ID" value="NZ_AP017313.1"/>
</dbReference>